<evidence type="ECO:0000256" key="1">
    <source>
        <dbReference type="ARBA" id="ARBA00004496"/>
    </source>
</evidence>
<evidence type="ECO:0000256" key="6">
    <source>
        <dbReference type="HAMAP-Rule" id="MF_03015"/>
    </source>
</evidence>
<keyword evidence="4 6" id="KW-0689">Ribosomal protein</keyword>
<dbReference type="CDD" id="cd01425">
    <property type="entry name" value="RPS2"/>
    <property type="match status" value="1"/>
</dbReference>
<keyword evidence="3 6" id="KW-0963">Cytoplasm</keyword>
<dbReference type="Proteomes" id="UP000039324">
    <property type="component" value="Unassembled WGS sequence"/>
</dbReference>
<dbReference type="OrthoDB" id="414863at2759"/>
<dbReference type="GO" id="GO:0003735">
    <property type="term" value="F:structural constituent of ribosome"/>
    <property type="evidence" value="ECO:0007669"/>
    <property type="project" value="UniProtKB-UniRule"/>
</dbReference>
<dbReference type="STRING" id="37360.A0A0G4IIU9"/>
<evidence type="ECO:0000313" key="11">
    <source>
        <dbReference type="Proteomes" id="UP000039324"/>
    </source>
</evidence>
<comment type="similarity">
    <text evidence="2 6 7">Belongs to the universal ribosomal protein uS2 family.</text>
</comment>
<gene>
    <name evidence="9" type="ORF">PBRA_003874</name>
    <name evidence="10" type="ORF">PLBR_LOCUS3655</name>
</gene>
<dbReference type="InterPro" id="IPR018130">
    <property type="entry name" value="Ribosomal_uS2_CS"/>
</dbReference>
<feature type="domain" description="Small ribosomal subunit protein uS2 C-terminal" evidence="8">
    <location>
        <begin position="196"/>
        <end position="276"/>
    </location>
</feature>
<dbReference type="HAMAP" id="MF_03015">
    <property type="entry name" value="Ribosomal_S2_euk"/>
    <property type="match status" value="1"/>
</dbReference>
<dbReference type="EMBL" id="OVEO01000005">
    <property type="protein sequence ID" value="SPQ96440.1"/>
    <property type="molecule type" value="Genomic_DNA"/>
</dbReference>
<evidence type="ECO:0000256" key="7">
    <source>
        <dbReference type="RuleBase" id="RU003631"/>
    </source>
</evidence>
<dbReference type="OMA" id="VKNFFEP"/>
<dbReference type="PANTHER" id="PTHR11489">
    <property type="entry name" value="40S RIBOSOMAL PROTEIN SA"/>
    <property type="match status" value="1"/>
</dbReference>
<reference evidence="10 12" key="2">
    <citation type="submission" date="2018-03" db="EMBL/GenBank/DDBJ databases">
        <authorList>
            <person name="Fogelqvist J."/>
        </authorList>
    </citation>
    <scope>NUCLEOTIDE SEQUENCE [LARGE SCALE GENOMIC DNA]</scope>
</reference>
<dbReference type="FunFam" id="3.40.50.10490:FF:000012">
    <property type="entry name" value="40S ribosomal protein SA"/>
    <property type="match status" value="1"/>
</dbReference>
<organism evidence="9 11">
    <name type="scientific">Plasmodiophora brassicae</name>
    <name type="common">Clubroot disease agent</name>
    <dbReference type="NCBI Taxonomy" id="37360"/>
    <lineage>
        <taxon>Eukaryota</taxon>
        <taxon>Sar</taxon>
        <taxon>Rhizaria</taxon>
        <taxon>Endomyxa</taxon>
        <taxon>Phytomyxea</taxon>
        <taxon>Plasmodiophorida</taxon>
        <taxon>Plasmodiophoridae</taxon>
        <taxon>Plasmodiophora</taxon>
    </lineage>
</organism>
<evidence type="ECO:0000256" key="2">
    <source>
        <dbReference type="ARBA" id="ARBA00006242"/>
    </source>
</evidence>
<dbReference type="NCBIfam" id="TIGR01012">
    <property type="entry name" value="uS2_euk_arch"/>
    <property type="match status" value="1"/>
</dbReference>
<dbReference type="InterPro" id="IPR032281">
    <property type="entry name" value="Ribosomal_uS2_C"/>
</dbReference>
<dbReference type="EMBL" id="CDSF01000013">
    <property type="protein sequence ID" value="CEO95108.1"/>
    <property type="molecule type" value="Genomic_DNA"/>
</dbReference>
<dbReference type="GO" id="GO:0022627">
    <property type="term" value="C:cytosolic small ribosomal subunit"/>
    <property type="evidence" value="ECO:0007669"/>
    <property type="project" value="UniProtKB-UniRule"/>
</dbReference>
<dbReference type="PROSITE" id="PS00963">
    <property type="entry name" value="RIBOSOMAL_S2_2"/>
    <property type="match status" value="1"/>
</dbReference>
<dbReference type="InterPro" id="IPR001865">
    <property type="entry name" value="Ribosomal_uS2"/>
</dbReference>
<protein>
    <recommendedName>
        <fullName evidence="6">Small ribosomal subunit protein uS2</fullName>
    </recommendedName>
</protein>
<evidence type="ECO:0000313" key="12">
    <source>
        <dbReference type="Proteomes" id="UP000290189"/>
    </source>
</evidence>
<evidence type="ECO:0000259" key="8">
    <source>
        <dbReference type="Pfam" id="PF16122"/>
    </source>
</evidence>
<evidence type="ECO:0000313" key="10">
    <source>
        <dbReference type="EMBL" id="SPQ96440.1"/>
    </source>
</evidence>
<dbReference type="Gene3D" id="3.40.50.10490">
    <property type="entry name" value="Glucose-6-phosphate isomerase like protein, domain 1"/>
    <property type="match status" value="1"/>
</dbReference>
<accession>A0A0G4IIU9</accession>
<evidence type="ECO:0000256" key="5">
    <source>
        <dbReference type="ARBA" id="ARBA00023274"/>
    </source>
</evidence>
<comment type="subcellular location">
    <subcellularLocation>
        <location evidence="1 6">Cytoplasm</location>
    </subcellularLocation>
</comment>
<sequence length="276" mass="30718">MAMTAEDVQLMLAAEVHIGSRNCDANMEQYIYKRVQSTGVHIINLQKTWEKLMLAARIIVGIENPDDVCLISNRAFGQRAVYKFSQYTGTRYVASRWNPGTFTNQIQKMFMEPRLLVVTDPRSDHQPITESTYVNIPVIAFCDADSPLDNVDVCIPANNKSKHSIATLYWLLAREVLRLRGQLSRKQDWDVMVDLFIYRDPEEAEKQAEEHAEKSLFPSTATAGEEFGAIAQAMPTPGEWGAAEPTVDAAAAAGWGASVPEAADWAAEPAPTPTWK</sequence>
<name>A0A0G4IIU9_PLABS</name>
<reference evidence="9 11" key="1">
    <citation type="submission" date="2015-02" db="EMBL/GenBank/DDBJ databases">
        <authorList>
            <person name="Chooi Y.-H."/>
        </authorList>
    </citation>
    <scope>NUCLEOTIDE SEQUENCE [LARGE SCALE GENOMIC DNA]</scope>
    <source>
        <strain evidence="9">E3</strain>
    </source>
</reference>
<keyword evidence="5 6" id="KW-0687">Ribonucleoprotein</keyword>
<evidence type="ECO:0000256" key="4">
    <source>
        <dbReference type="ARBA" id="ARBA00022980"/>
    </source>
</evidence>
<dbReference type="GO" id="GO:0000028">
    <property type="term" value="P:ribosomal small subunit assembly"/>
    <property type="evidence" value="ECO:0007669"/>
    <property type="project" value="UniProtKB-UniRule"/>
</dbReference>
<geneLocation type="mitochondrion" evidence="10"/>
<dbReference type="InterPro" id="IPR027498">
    <property type="entry name" value="Ribosomal_uS2_euk"/>
</dbReference>
<dbReference type="PRINTS" id="PR00395">
    <property type="entry name" value="RIBOSOMALS2"/>
</dbReference>
<proteinExistence type="inferred from homology"/>
<dbReference type="InterPro" id="IPR023591">
    <property type="entry name" value="Ribosomal_uS2_flav_dom_sf"/>
</dbReference>
<evidence type="ECO:0000256" key="3">
    <source>
        <dbReference type="ARBA" id="ARBA00022490"/>
    </source>
</evidence>
<keyword evidence="11" id="KW-1185">Reference proteome</keyword>
<dbReference type="PROSITE" id="PS00962">
    <property type="entry name" value="RIBOSOMAL_S2_1"/>
    <property type="match status" value="1"/>
</dbReference>
<dbReference type="SUPFAM" id="SSF52313">
    <property type="entry name" value="Ribosomal protein S2"/>
    <property type="match status" value="1"/>
</dbReference>
<dbReference type="Pfam" id="PF16122">
    <property type="entry name" value="40S_SA_C"/>
    <property type="match status" value="1"/>
</dbReference>
<dbReference type="GO" id="GO:0006412">
    <property type="term" value="P:translation"/>
    <property type="evidence" value="ECO:0007669"/>
    <property type="project" value="UniProtKB-UniRule"/>
</dbReference>
<dbReference type="Proteomes" id="UP000290189">
    <property type="component" value="Unassembled WGS sequence"/>
</dbReference>
<dbReference type="InterPro" id="IPR005707">
    <property type="entry name" value="Ribosomal_uS2_euk/arc"/>
</dbReference>
<dbReference type="Pfam" id="PF00318">
    <property type="entry name" value="Ribosomal_S2"/>
    <property type="match status" value="1"/>
</dbReference>
<dbReference type="AlphaFoldDB" id="A0A0G4IIU9"/>
<evidence type="ECO:0000313" key="9">
    <source>
        <dbReference type="EMBL" id="CEO95108.1"/>
    </source>
</evidence>
<keyword evidence="10" id="KW-0496">Mitochondrion</keyword>
<comment type="subunit">
    <text evidence="6">Component of the small ribosomal subunit. Mature ribosomes consist of a small (40S) and a large (60S) subunit. The 40S subunit contains about 33 different proteins and 1 molecule of RNA (18S). The 60S subunit contains about 49 different proteins and 3 molecules of RNA (25S, 5.8S and 5S). Interacts with ribosomal protein S21.</text>
</comment>
<comment type="function">
    <text evidence="6">Required for the assembly and/or stability of the 40S ribosomal subunit. Required for the processing of the 20S rRNA-precursor to mature 18S rRNA in a late step of the maturation of 40S ribosomal subunits.</text>
</comment>